<dbReference type="InterPro" id="IPR043159">
    <property type="entry name" value="Lectin_gal-bd_sf"/>
</dbReference>
<accession>A0AAV9RYG1</accession>
<gene>
    <name evidence="1" type="ORF">CRENBAI_011232</name>
</gene>
<protein>
    <submittedName>
        <fullName evidence="1">Uncharacterized protein</fullName>
    </submittedName>
</protein>
<dbReference type="EMBL" id="JAHHUM010001175">
    <property type="protein sequence ID" value="KAK5614066.1"/>
    <property type="molecule type" value="Genomic_DNA"/>
</dbReference>
<sequence length="228" mass="25310">MTLLHLMKEPREGGQGFYGNRDKESKDNVYGRAPIPMAVVRRELSCESYPIELRCPGTDVIMIESANYGRTDDKICDSDPAQMENTRCYLPDAYKIMSLSTAFIAVLSPPSSVSLSNHLSLTCAGVLMAITLAWLASDQSGHNLPVHSVLWAGARHPSSGEDDLVVSGHYRPKVHYNQKNLTDGSMLQDSTWGFFRASAVHKGSFLFPRFFIEFDKIYQAISGNNSQL</sequence>
<keyword evidence="2" id="KW-1185">Reference proteome</keyword>
<dbReference type="GO" id="GO:0007165">
    <property type="term" value="P:signal transduction"/>
    <property type="evidence" value="ECO:0007669"/>
    <property type="project" value="TreeGrafter"/>
</dbReference>
<dbReference type="Proteomes" id="UP001311232">
    <property type="component" value="Unassembled WGS sequence"/>
</dbReference>
<name>A0AAV9RYG1_9TELE</name>
<dbReference type="AlphaFoldDB" id="A0AAV9RYG1"/>
<reference evidence="1 2" key="1">
    <citation type="submission" date="2021-06" db="EMBL/GenBank/DDBJ databases">
        <authorList>
            <person name="Palmer J.M."/>
        </authorList>
    </citation>
    <scope>NUCLEOTIDE SEQUENCE [LARGE SCALE GENOMIC DNA]</scope>
    <source>
        <strain evidence="1 2">MEX-2019</strain>
        <tissue evidence="1">Muscle</tissue>
    </source>
</reference>
<dbReference type="PANTHER" id="PTHR23192:SF75">
    <property type="entry name" value="ADHESION G PROTEIN-COUPLED RECEPTOR L3"/>
    <property type="match status" value="1"/>
</dbReference>
<dbReference type="InterPro" id="IPR050605">
    <property type="entry name" value="Olfactomedin-like_domain"/>
</dbReference>
<evidence type="ECO:0000313" key="1">
    <source>
        <dbReference type="EMBL" id="KAK5614066.1"/>
    </source>
</evidence>
<evidence type="ECO:0000313" key="2">
    <source>
        <dbReference type="Proteomes" id="UP001311232"/>
    </source>
</evidence>
<dbReference type="Gene3D" id="2.60.120.740">
    <property type="match status" value="1"/>
</dbReference>
<dbReference type="PANTHER" id="PTHR23192">
    <property type="entry name" value="OLFACTOMEDIN-RELATED"/>
    <property type="match status" value="1"/>
</dbReference>
<dbReference type="GO" id="GO:0005615">
    <property type="term" value="C:extracellular space"/>
    <property type="evidence" value="ECO:0007669"/>
    <property type="project" value="TreeGrafter"/>
</dbReference>
<comment type="caution">
    <text evidence="1">The sequence shown here is derived from an EMBL/GenBank/DDBJ whole genome shotgun (WGS) entry which is preliminary data.</text>
</comment>
<organism evidence="1 2">
    <name type="scientific">Crenichthys baileyi</name>
    <name type="common">White River springfish</name>
    <dbReference type="NCBI Taxonomy" id="28760"/>
    <lineage>
        <taxon>Eukaryota</taxon>
        <taxon>Metazoa</taxon>
        <taxon>Chordata</taxon>
        <taxon>Craniata</taxon>
        <taxon>Vertebrata</taxon>
        <taxon>Euteleostomi</taxon>
        <taxon>Actinopterygii</taxon>
        <taxon>Neopterygii</taxon>
        <taxon>Teleostei</taxon>
        <taxon>Neoteleostei</taxon>
        <taxon>Acanthomorphata</taxon>
        <taxon>Ovalentaria</taxon>
        <taxon>Atherinomorphae</taxon>
        <taxon>Cyprinodontiformes</taxon>
        <taxon>Goodeidae</taxon>
        <taxon>Crenichthys</taxon>
    </lineage>
</organism>
<proteinExistence type="predicted"/>